<dbReference type="Proteomes" id="UP000736328">
    <property type="component" value="Unassembled WGS sequence"/>
</dbReference>
<dbReference type="GO" id="GO:0031564">
    <property type="term" value="P:transcription antitermination"/>
    <property type="evidence" value="ECO:0007669"/>
    <property type="project" value="UniProtKB-KW"/>
</dbReference>
<comment type="similarity">
    <text evidence="1 6">Belongs to the NusB family.</text>
</comment>
<dbReference type="Gene3D" id="1.10.940.10">
    <property type="entry name" value="NusB-like"/>
    <property type="match status" value="1"/>
</dbReference>
<sequence>MSARHKCRELALQALYQMEITGSSPEEALDDIRQRNSGQAIDFTISLVQTVAQNAKEIDQTIERSAKNWKLSRMAVVDRNILRLGVAQLRYLSAEVPPKVAIDESIELGKKFGDGQSGRFINGILDNVYKELAKPV</sequence>
<keyword evidence="5 6" id="KW-0804">Transcription</keyword>
<keyword evidence="3 6" id="KW-0694">RNA-binding</keyword>
<dbReference type="GO" id="GO:0005829">
    <property type="term" value="C:cytosol"/>
    <property type="evidence" value="ECO:0007669"/>
    <property type="project" value="TreeGrafter"/>
</dbReference>
<dbReference type="InterPro" id="IPR006027">
    <property type="entry name" value="NusB_RsmB_TIM44"/>
</dbReference>
<accession>A0A933MK04</accession>
<keyword evidence="2 6" id="KW-0889">Transcription antitermination</keyword>
<evidence type="ECO:0000313" key="8">
    <source>
        <dbReference type="EMBL" id="MBI4727189.1"/>
    </source>
</evidence>
<evidence type="ECO:0000256" key="4">
    <source>
        <dbReference type="ARBA" id="ARBA00023015"/>
    </source>
</evidence>
<comment type="caution">
    <text evidence="8">The sequence shown here is derived from an EMBL/GenBank/DDBJ whole genome shotgun (WGS) entry which is preliminary data.</text>
</comment>
<dbReference type="CDD" id="cd00619">
    <property type="entry name" value="Terminator_NusB"/>
    <property type="match status" value="1"/>
</dbReference>
<reference evidence="8" key="1">
    <citation type="submission" date="2020-07" db="EMBL/GenBank/DDBJ databases">
        <title>Huge and variable diversity of episymbiotic CPR bacteria and DPANN archaea in groundwater ecosystems.</title>
        <authorList>
            <person name="He C.Y."/>
            <person name="Keren R."/>
            <person name="Whittaker M."/>
            <person name="Farag I.F."/>
            <person name="Doudna J."/>
            <person name="Cate J.H.D."/>
            <person name="Banfield J.F."/>
        </authorList>
    </citation>
    <scope>NUCLEOTIDE SEQUENCE</scope>
    <source>
        <strain evidence="8">NC_groundwater_1520_Pr4_B-0.1um_53_5</strain>
    </source>
</reference>
<evidence type="ECO:0000256" key="2">
    <source>
        <dbReference type="ARBA" id="ARBA00022814"/>
    </source>
</evidence>
<dbReference type="InterPro" id="IPR011605">
    <property type="entry name" value="NusB_fam"/>
</dbReference>
<evidence type="ECO:0000259" key="7">
    <source>
        <dbReference type="Pfam" id="PF01029"/>
    </source>
</evidence>
<dbReference type="AlphaFoldDB" id="A0A933MK04"/>
<feature type="domain" description="NusB/RsmB/TIM44" evidence="7">
    <location>
        <begin position="6"/>
        <end position="130"/>
    </location>
</feature>
<dbReference type="InterPro" id="IPR035926">
    <property type="entry name" value="NusB-like_sf"/>
</dbReference>
<evidence type="ECO:0000256" key="3">
    <source>
        <dbReference type="ARBA" id="ARBA00022884"/>
    </source>
</evidence>
<organism evidence="8 9">
    <name type="scientific">candidate division TA06 bacterium</name>
    <dbReference type="NCBI Taxonomy" id="2250710"/>
    <lineage>
        <taxon>Bacteria</taxon>
        <taxon>Bacteria division TA06</taxon>
    </lineage>
</organism>
<dbReference type="EMBL" id="JACQXR010000108">
    <property type="protein sequence ID" value="MBI4727189.1"/>
    <property type="molecule type" value="Genomic_DNA"/>
</dbReference>
<gene>
    <name evidence="6 8" type="primary">nusB</name>
    <name evidence="8" type="ORF">HY768_08225</name>
</gene>
<dbReference type="GO" id="GO:0003723">
    <property type="term" value="F:RNA binding"/>
    <property type="evidence" value="ECO:0007669"/>
    <property type="project" value="UniProtKB-UniRule"/>
</dbReference>
<dbReference type="HAMAP" id="MF_00073">
    <property type="entry name" value="NusB"/>
    <property type="match status" value="1"/>
</dbReference>
<evidence type="ECO:0000256" key="5">
    <source>
        <dbReference type="ARBA" id="ARBA00023163"/>
    </source>
</evidence>
<proteinExistence type="inferred from homology"/>
<keyword evidence="4 6" id="KW-0805">Transcription regulation</keyword>
<dbReference type="NCBIfam" id="TIGR01951">
    <property type="entry name" value="nusB"/>
    <property type="match status" value="1"/>
</dbReference>
<dbReference type="SUPFAM" id="SSF48013">
    <property type="entry name" value="NusB-like"/>
    <property type="match status" value="1"/>
</dbReference>
<evidence type="ECO:0000313" key="9">
    <source>
        <dbReference type="Proteomes" id="UP000736328"/>
    </source>
</evidence>
<dbReference type="PANTHER" id="PTHR11078">
    <property type="entry name" value="N UTILIZATION SUBSTANCE PROTEIN B-RELATED"/>
    <property type="match status" value="1"/>
</dbReference>
<evidence type="ECO:0000256" key="1">
    <source>
        <dbReference type="ARBA" id="ARBA00005952"/>
    </source>
</evidence>
<dbReference type="GO" id="GO:0006353">
    <property type="term" value="P:DNA-templated transcription termination"/>
    <property type="evidence" value="ECO:0007669"/>
    <property type="project" value="UniProtKB-UniRule"/>
</dbReference>
<name>A0A933MK04_UNCT6</name>
<comment type="function">
    <text evidence="6">Involved in transcription antitermination. Required for transcription of ribosomal RNA (rRNA) genes. Binds specifically to the boxA antiterminator sequence of the ribosomal RNA (rrn) operons.</text>
</comment>
<protein>
    <recommendedName>
        <fullName evidence="6">Transcription antitermination protein NusB</fullName>
    </recommendedName>
    <alternativeName>
        <fullName evidence="6">Antitermination factor NusB</fullName>
    </alternativeName>
</protein>
<dbReference type="PANTHER" id="PTHR11078:SF3">
    <property type="entry name" value="ANTITERMINATION NUSB DOMAIN-CONTAINING PROTEIN"/>
    <property type="match status" value="1"/>
</dbReference>
<dbReference type="Pfam" id="PF01029">
    <property type="entry name" value="NusB"/>
    <property type="match status" value="1"/>
</dbReference>
<evidence type="ECO:0000256" key="6">
    <source>
        <dbReference type="HAMAP-Rule" id="MF_00073"/>
    </source>
</evidence>